<evidence type="ECO:0000313" key="2">
    <source>
        <dbReference type="EMBL" id="MEF3077495.1"/>
    </source>
</evidence>
<gene>
    <name evidence="2" type="ORF">V1468_00645</name>
</gene>
<feature type="transmembrane region" description="Helical" evidence="1">
    <location>
        <begin position="7"/>
        <end position="25"/>
    </location>
</feature>
<name>A0ABU7W1I5_9FLAO</name>
<keyword evidence="1" id="KW-1133">Transmembrane helix</keyword>
<dbReference type="EMBL" id="JAZHOU010000001">
    <property type="protein sequence ID" value="MEF3077495.1"/>
    <property type="molecule type" value="Genomic_DNA"/>
</dbReference>
<dbReference type="Proteomes" id="UP001356704">
    <property type="component" value="Unassembled WGS sequence"/>
</dbReference>
<accession>A0ABU7W1I5</accession>
<keyword evidence="1" id="KW-0812">Transmembrane</keyword>
<dbReference type="RefSeq" id="WP_331808333.1">
    <property type="nucleotide sequence ID" value="NZ_JAZHOU010000001.1"/>
</dbReference>
<organism evidence="2 3">
    <name type="scientific">Winogradskyella poriferorum</name>
    <dbReference type="NCBI Taxonomy" id="307627"/>
    <lineage>
        <taxon>Bacteria</taxon>
        <taxon>Pseudomonadati</taxon>
        <taxon>Bacteroidota</taxon>
        <taxon>Flavobacteriia</taxon>
        <taxon>Flavobacteriales</taxon>
        <taxon>Flavobacteriaceae</taxon>
        <taxon>Winogradskyella</taxon>
    </lineage>
</organism>
<proteinExistence type="predicted"/>
<keyword evidence="1" id="KW-0472">Membrane</keyword>
<keyword evidence="3" id="KW-1185">Reference proteome</keyword>
<comment type="caution">
    <text evidence="2">The sequence shown here is derived from an EMBL/GenBank/DDBJ whole genome shotgun (WGS) entry which is preliminary data.</text>
</comment>
<sequence length="76" mass="8335">MKKVGSYMAIIGIGLIVLPFIGLTIRFTDWIYEWGEGVAWAIKIGLVVIGAALFFLGKPEAGEVELELPEEPEKAE</sequence>
<reference evidence="2 3" key="1">
    <citation type="submission" date="2024-02" db="EMBL/GenBank/DDBJ databases">
        <title>Winogradskyella poriferorum JCM 12885.</title>
        <authorList>
            <person name="Zhang D.-F."/>
            <person name="Fu Z.-Y."/>
        </authorList>
    </citation>
    <scope>NUCLEOTIDE SEQUENCE [LARGE SCALE GENOMIC DNA]</scope>
    <source>
        <strain evidence="2 3">JCM 12885</strain>
    </source>
</reference>
<evidence type="ECO:0000256" key="1">
    <source>
        <dbReference type="SAM" id="Phobius"/>
    </source>
</evidence>
<feature type="transmembrane region" description="Helical" evidence="1">
    <location>
        <begin position="37"/>
        <end position="56"/>
    </location>
</feature>
<protein>
    <submittedName>
        <fullName evidence="2">Uncharacterized protein</fullName>
    </submittedName>
</protein>
<evidence type="ECO:0000313" key="3">
    <source>
        <dbReference type="Proteomes" id="UP001356704"/>
    </source>
</evidence>